<reference evidence="1 2" key="1">
    <citation type="journal article" date="2022" name="Plant J.">
        <title>Chromosome-level genome of Camellia lanceoleosa provides a valuable resource for understanding genome evolution and self-incompatibility.</title>
        <authorList>
            <person name="Gong W."/>
            <person name="Xiao S."/>
            <person name="Wang L."/>
            <person name="Liao Z."/>
            <person name="Chang Y."/>
            <person name="Mo W."/>
            <person name="Hu G."/>
            <person name="Li W."/>
            <person name="Zhao G."/>
            <person name="Zhu H."/>
            <person name="Hu X."/>
            <person name="Ji K."/>
            <person name="Xiang X."/>
            <person name="Song Q."/>
            <person name="Yuan D."/>
            <person name="Jin S."/>
            <person name="Zhang L."/>
        </authorList>
    </citation>
    <scope>NUCLEOTIDE SEQUENCE [LARGE SCALE GENOMIC DNA]</scope>
    <source>
        <strain evidence="1">SQ_2022a</strain>
    </source>
</reference>
<name>A0ACC0FDB2_9ERIC</name>
<sequence>MADSKVYTPIGGRSGSGGRGGRGGRGQNPVALNPELRERERGLQRRWEEKGEKGIGSAVDAGTATMPSGPSATDVSSPAFSSTYAFRSFCNRCKQPRLLVDTKTPADSKWLPRIGDWICTEKRIRYACTKENTRWTNGGNVTDSWRNSIAQNQFESSLPLEGVNYCSLASKMNNENYTWFPYEIGHPNDEAPVSKEAGLISFQFWMRGFCGIHLMMTTLYSQNIFCKAADVSDVDCILNCDSESISISANNLEAYLHLPIVNSKLDRFSLLRNFLSVLNFAKINLRKGKKLLVCCNNGALHHYCFDGCEAWHGRAQGSF</sequence>
<gene>
    <name evidence="1" type="ORF">LOK49_LG14G00445</name>
</gene>
<evidence type="ECO:0000313" key="1">
    <source>
        <dbReference type="EMBL" id="KAI7986818.1"/>
    </source>
</evidence>
<keyword evidence="2" id="KW-1185">Reference proteome</keyword>
<dbReference type="EMBL" id="CM045772">
    <property type="protein sequence ID" value="KAI7986818.1"/>
    <property type="molecule type" value="Genomic_DNA"/>
</dbReference>
<protein>
    <submittedName>
        <fullName evidence="1">Uncharacterized protein</fullName>
    </submittedName>
</protein>
<comment type="caution">
    <text evidence="1">The sequence shown here is derived from an EMBL/GenBank/DDBJ whole genome shotgun (WGS) entry which is preliminary data.</text>
</comment>
<organism evidence="1 2">
    <name type="scientific">Camellia lanceoleosa</name>
    <dbReference type="NCBI Taxonomy" id="1840588"/>
    <lineage>
        <taxon>Eukaryota</taxon>
        <taxon>Viridiplantae</taxon>
        <taxon>Streptophyta</taxon>
        <taxon>Embryophyta</taxon>
        <taxon>Tracheophyta</taxon>
        <taxon>Spermatophyta</taxon>
        <taxon>Magnoliopsida</taxon>
        <taxon>eudicotyledons</taxon>
        <taxon>Gunneridae</taxon>
        <taxon>Pentapetalae</taxon>
        <taxon>asterids</taxon>
        <taxon>Ericales</taxon>
        <taxon>Theaceae</taxon>
        <taxon>Camellia</taxon>
    </lineage>
</organism>
<accession>A0ACC0FDB2</accession>
<evidence type="ECO:0000313" key="2">
    <source>
        <dbReference type="Proteomes" id="UP001060215"/>
    </source>
</evidence>
<proteinExistence type="predicted"/>
<dbReference type="Proteomes" id="UP001060215">
    <property type="component" value="Chromosome 15"/>
</dbReference>